<dbReference type="RefSeq" id="WP_163474058.1">
    <property type="nucleotide sequence ID" value="NZ_JAAGWZ010000003.1"/>
</dbReference>
<dbReference type="Proteomes" id="UP000479756">
    <property type="component" value="Unassembled WGS sequence"/>
</dbReference>
<keyword evidence="1" id="KW-0472">Membrane</keyword>
<proteinExistence type="predicted"/>
<evidence type="ECO:0000256" key="1">
    <source>
        <dbReference type="SAM" id="Phobius"/>
    </source>
</evidence>
<dbReference type="AlphaFoldDB" id="A0A7C9TSU9"/>
<comment type="caution">
    <text evidence="2">The sequence shown here is derived from an EMBL/GenBank/DDBJ whole genome shotgun (WGS) entry which is preliminary data.</text>
</comment>
<gene>
    <name evidence="2" type="ORF">G3T37_11625</name>
</gene>
<sequence length="51" mass="5621">MTDPQKDAPQGGDPQKPWWQSPQRLVIWGVVTAIALYSIISGVVGMIIKSR</sequence>
<name>A0A7C9TSU9_9MICO</name>
<keyword evidence="1" id="KW-0812">Transmembrane</keyword>
<organism evidence="2 3">
    <name type="scientific">Galbitalea soli</name>
    <dbReference type="NCBI Taxonomy" id="1268042"/>
    <lineage>
        <taxon>Bacteria</taxon>
        <taxon>Bacillati</taxon>
        <taxon>Actinomycetota</taxon>
        <taxon>Actinomycetes</taxon>
        <taxon>Micrococcales</taxon>
        <taxon>Microbacteriaceae</taxon>
        <taxon>Galbitalea</taxon>
    </lineage>
</organism>
<protein>
    <submittedName>
        <fullName evidence="2">Uncharacterized protein</fullName>
    </submittedName>
</protein>
<dbReference type="EMBL" id="JAAGWZ010000003">
    <property type="protein sequence ID" value="NEM92002.1"/>
    <property type="molecule type" value="Genomic_DNA"/>
</dbReference>
<feature type="transmembrane region" description="Helical" evidence="1">
    <location>
        <begin position="25"/>
        <end position="48"/>
    </location>
</feature>
<evidence type="ECO:0000313" key="3">
    <source>
        <dbReference type="Proteomes" id="UP000479756"/>
    </source>
</evidence>
<accession>A0A7C9TSU9</accession>
<keyword evidence="1" id="KW-1133">Transmembrane helix</keyword>
<evidence type="ECO:0000313" key="2">
    <source>
        <dbReference type="EMBL" id="NEM92002.1"/>
    </source>
</evidence>
<keyword evidence="3" id="KW-1185">Reference proteome</keyword>
<reference evidence="2 3" key="1">
    <citation type="journal article" date="2014" name="Int. J. Syst. Evol. Microbiol.">
        <title>Description of Galbitalea soli gen. nov., sp. nov., and Frondihabitans sucicola sp. nov.</title>
        <authorList>
            <person name="Kim S.J."/>
            <person name="Lim J.M."/>
            <person name="Ahn J.H."/>
            <person name="Weon H.Y."/>
            <person name="Hamada M."/>
            <person name="Suzuki K."/>
            <person name="Ahn T.Y."/>
            <person name="Kwon S.W."/>
        </authorList>
    </citation>
    <scope>NUCLEOTIDE SEQUENCE [LARGE SCALE GENOMIC DNA]</scope>
    <source>
        <strain evidence="2 3">NBRC 108727</strain>
    </source>
</reference>